<gene>
    <name evidence="8" type="primary">pus10</name>
    <name evidence="10" type="ORF">FPV09_04130</name>
</gene>
<accession>A0A5C0SKZ5</accession>
<dbReference type="Gene3D" id="3.30.70.2510">
    <property type="match status" value="1"/>
</dbReference>
<dbReference type="PANTHER" id="PTHR21568:SF0">
    <property type="entry name" value="TRNA PSEUDOURIDINE SYNTHASE PUS10"/>
    <property type="match status" value="1"/>
</dbReference>
<dbReference type="EMBL" id="CP041932">
    <property type="protein sequence ID" value="QEK14427.1"/>
    <property type="molecule type" value="Genomic_DNA"/>
</dbReference>
<dbReference type="InterPro" id="IPR020103">
    <property type="entry name" value="PsdUridine_synth_cat_dom_sf"/>
</dbReference>
<dbReference type="GO" id="GO:0160148">
    <property type="term" value="F:tRNA pseudouridine(55) synthase activity"/>
    <property type="evidence" value="ECO:0007669"/>
    <property type="project" value="UniProtKB-EC"/>
</dbReference>
<keyword evidence="3 8" id="KW-0819">tRNA processing</keyword>
<proteinExistence type="inferred from homology"/>
<dbReference type="Pfam" id="PF21238">
    <property type="entry name" value="Pus10_C"/>
    <property type="match status" value="1"/>
</dbReference>
<dbReference type="Pfam" id="PF22023">
    <property type="entry name" value="Pus10_THUMP_arc"/>
    <property type="match status" value="1"/>
</dbReference>
<feature type="binding site" evidence="8">
    <location>
        <position position="349"/>
    </location>
    <ligand>
        <name>substrate</name>
    </ligand>
</feature>
<dbReference type="NCBIfam" id="TIGR01213">
    <property type="entry name" value="pseudo_Pus10arc"/>
    <property type="match status" value="1"/>
</dbReference>
<keyword evidence="5 8" id="KW-0413">Isomerase</keyword>
<keyword evidence="4 8" id="KW-0694">RNA-binding</keyword>
<reference evidence="10 11" key="1">
    <citation type="submission" date="2019-07" db="EMBL/GenBank/DDBJ databases">
        <title>Complete genome of Thermococcus acidophilus.</title>
        <authorList>
            <person name="Li X."/>
        </authorList>
    </citation>
    <scope>NUCLEOTIDE SEQUENCE [LARGE SCALE GENOMIC DNA]</scope>
    <source>
        <strain evidence="10 11">SY113</strain>
    </source>
</reference>
<name>A0A5C0SKZ5_9EURY</name>
<dbReference type="EC" id="5.4.99.25" evidence="8"/>
<protein>
    <recommendedName>
        <fullName evidence="8">tRNA pseudouridine synthase Pus10</fullName>
        <ecNumber evidence="8">5.4.99.25</ecNumber>
    </recommendedName>
    <alternativeName>
        <fullName evidence="8">tRNA pseudouridine 54/55 synthase</fullName>
        <shortName evidence="8">Psi54/55 synthase</shortName>
    </alternativeName>
</protein>
<comment type="catalytic activity">
    <reaction evidence="1 8">
        <text>uridine(55) in tRNA = pseudouridine(55) in tRNA</text>
        <dbReference type="Rhea" id="RHEA:42532"/>
        <dbReference type="Rhea" id="RHEA-COMP:10101"/>
        <dbReference type="Rhea" id="RHEA-COMP:10102"/>
        <dbReference type="ChEBI" id="CHEBI:65314"/>
        <dbReference type="ChEBI" id="CHEBI:65315"/>
        <dbReference type="EC" id="5.4.99.25"/>
    </reaction>
</comment>
<dbReference type="FunFam" id="3.30.70.3190:FF:000001">
    <property type="entry name" value="tRNA pseudouridine synthase Pus10"/>
    <property type="match status" value="1"/>
</dbReference>
<dbReference type="InterPro" id="IPR005912">
    <property type="entry name" value="Pus10"/>
</dbReference>
<comment type="function">
    <text evidence="7 8">Responsible for synthesis of pseudouridine from uracil-54 and uracil-55 in the psi GC loop of transfer RNAs.</text>
</comment>
<evidence type="ECO:0000256" key="3">
    <source>
        <dbReference type="ARBA" id="ARBA00022694"/>
    </source>
</evidence>
<dbReference type="FunFam" id="3.30.70.2510:FF:000001">
    <property type="entry name" value="tRNA pseudouridine synthase Pus10"/>
    <property type="match status" value="1"/>
</dbReference>
<evidence type="ECO:0000313" key="11">
    <source>
        <dbReference type="Proteomes" id="UP000322631"/>
    </source>
</evidence>
<evidence type="ECO:0000256" key="6">
    <source>
        <dbReference type="ARBA" id="ARBA00050950"/>
    </source>
</evidence>
<dbReference type="SUPFAM" id="SSF55120">
    <property type="entry name" value="Pseudouridine synthase"/>
    <property type="match status" value="1"/>
</dbReference>
<dbReference type="Gene3D" id="3.30.70.3190">
    <property type="match status" value="1"/>
</dbReference>
<dbReference type="PANTHER" id="PTHR21568">
    <property type="entry name" value="TRNA PSEUDOURIDINE SYNTHASE PUS10"/>
    <property type="match status" value="1"/>
</dbReference>
<feature type="binding site" evidence="8">
    <location>
        <position position="277"/>
    </location>
    <ligand>
        <name>substrate</name>
    </ligand>
</feature>
<evidence type="ECO:0000259" key="9">
    <source>
        <dbReference type="PROSITE" id="PS51165"/>
    </source>
</evidence>
<dbReference type="HAMAP" id="MF_01893">
    <property type="entry name" value="Pus10_arch"/>
    <property type="match status" value="1"/>
</dbReference>
<evidence type="ECO:0000256" key="5">
    <source>
        <dbReference type="ARBA" id="ARBA00023235"/>
    </source>
</evidence>
<feature type="domain" description="THUMP" evidence="9">
    <location>
        <begin position="37"/>
        <end position="162"/>
    </location>
</feature>
<organism evidence="10 11">
    <name type="scientific">Thermococcus aciditolerans</name>
    <dbReference type="NCBI Taxonomy" id="2598455"/>
    <lineage>
        <taxon>Archaea</taxon>
        <taxon>Methanobacteriati</taxon>
        <taxon>Methanobacteriota</taxon>
        <taxon>Thermococci</taxon>
        <taxon>Thermococcales</taxon>
        <taxon>Thermococcaceae</taxon>
        <taxon>Thermococcus</taxon>
    </lineage>
</organism>
<evidence type="ECO:0000256" key="2">
    <source>
        <dbReference type="ARBA" id="ARBA00009652"/>
    </source>
</evidence>
<evidence type="ECO:0000256" key="8">
    <source>
        <dbReference type="HAMAP-Rule" id="MF_01893"/>
    </source>
</evidence>
<dbReference type="RefSeq" id="WP_148882478.1">
    <property type="nucleotide sequence ID" value="NZ_CP041932.1"/>
</dbReference>
<dbReference type="InterPro" id="IPR004114">
    <property type="entry name" value="THUMP_dom"/>
</dbReference>
<dbReference type="GeneID" id="41609015"/>
<sequence length="402" mass="45137">MITEKAAKVLESHKLCDHCLGRLFAGLGKGTNEERGKAVRFVLNMERSAEGLPPVEAPETCELCGNVFERIPELAGRMEEAAAGVEFETFLVGSRFPEEVRENEKALWEEFDIGTAESINREFNRELGKAFGRATGKDTAKNPDVVFIVEPYSGRIELQINPIYVYGRYRKLVRGIPQTPLPDFDESVASIICRAFSRASGGKCVFKGAGREDVDVRMLGNGRPFIVEVKRPKKRKLDLDAVKGEINASGKVEVLNLRFVSPKEAEEVLTRNHRKEYLALVLVEEGVTPEEAEDVARKLKGLEIHQRTPWRVRKARADKVRVRRVHEAEARWLDGKYFELRLVTDGGLYIKELISGDKGRTKPSVSDLLGKPAWCERLDVMNILDDNSENSLKNTTGTEKAP</sequence>
<feature type="active site" description="Nucleophile" evidence="8">
    <location>
        <position position="213"/>
    </location>
</feature>
<dbReference type="InterPro" id="IPR039894">
    <property type="entry name" value="Pus10-like"/>
</dbReference>
<dbReference type="KEGG" id="them:FPV09_04130"/>
<evidence type="ECO:0000256" key="7">
    <source>
        <dbReference type="ARBA" id="ARBA00058132"/>
    </source>
</evidence>
<dbReference type="AlphaFoldDB" id="A0A5C0SKZ5"/>
<dbReference type="PROSITE" id="PS51165">
    <property type="entry name" value="THUMP"/>
    <property type="match status" value="1"/>
</dbReference>
<dbReference type="InterPro" id="IPR055174">
    <property type="entry name" value="Pus10_THUMP_arc"/>
</dbReference>
<dbReference type="InterPro" id="IPR048741">
    <property type="entry name" value="Pus10-like_C"/>
</dbReference>
<dbReference type="GO" id="GO:0000049">
    <property type="term" value="F:tRNA binding"/>
    <property type="evidence" value="ECO:0007669"/>
    <property type="project" value="InterPro"/>
</dbReference>
<dbReference type="Proteomes" id="UP000322631">
    <property type="component" value="Chromosome"/>
</dbReference>
<evidence type="ECO:0000256" key="4">
    <source>
        <dbReference type="ARBA" id="ARBA00022884"/>
    </source>
</evidence>
<dbReference type="GO" id="GO:0031119">
    <property type="term" value="P:tRNA pseudouridine synthesis"/>
    <property type="evidence" value="ECO:0007669"/>
    <property type="project" value="UniProtKB-UniRule"/>
</dbReference>
<comment type="catalytic activity">
    <reaction evidence="6 8">
        <text>uridine(54) in tRNA = pseudouridine(54) in tRNA</text>
        <dbReference type="Rhea" id="RHEA:57876"/>
        <dbReference type="Rhea" id="RHEA-COMP:10193"/>
        <dbReference type="Rhea" id="RHEA-COMP:14141"/>
        <dbReference type="ChEBI" id="CHEBI:65314"/>
        <dbReference type="ChEBI" id="CHEBI:65315"/>
    </reaction>
</comment>
<keyword evidence="11" id="KW-1185">Reference proteome</keyword>
<evidence type="ECO:0000313" key="10">
    <source>
        <dbReference type="EMBL" id="QEK14427.1"/>
    </source>
</evidence>
<comment type="similarity">
    <text evidence="2 8">Belongs to the pseudouridine synthase Pus10 family.</text>
</comment>
<evidence type="ECO:0000256" key="1">
    <source>
        <dbReference type="ARBA" id="ARBA00000385"/>
    </source>
</evidence>